<protein>
    <recommendedName>
        <fullName evidence="3">DUF4110 domain-containing protein</fullName>
    </recommendedName>
</protein>
<sequence>DKKSKDAKAAKLAEKKEKAAKKSEKKLKKISKKQGDDEFEDDVDIDELLANFAKEQEDFQALHVESVKRPTKRLNASLISNNNNGKKELILFGGELTSEDGKYTKFYNDLYVYSIDNDQWKRITSSNSPLPRSSHAMCNHPSGVILMFGGEFSSPKQSTFYHYGDTWILDSQTKEWMKIDYKKGPLARSGHRLTYWKNYVIMHGGFKDLGTMTTYLNDIWVFDITTYKWQEITFPPNHPIPDHRSGHSFISTAEGAVLWGGYCKVKAGKGLQKGKVLTDCWLLKMKSDIKAIRWERRKKQGFQPSPRVGCSMCYHKGRGILFGGVYDYDENEENLDSIFYNNLFAYNIEVNRWYSLTLRASKKKN</sequence>
<dbReference type="PANTHER" id="PTHR46063">
    <property type="entry name" value="KELCH DOMAIN-CONTAINING PROTEIN"/>
    <property type="match status" value="1"/>
</dbReference>
<evidence type="ECO:0008006" key="3">
    <source>
        <dbReference type="Google" id="ProtNLM"/>
    </source>
</evidence>
<name>A0A1E4U2Y3_PACTA</name>
<feature type="non-terminal residue" evidence="1">
    <location>
        <position position="1"/>
    </location>
</feature>
<dbReference type="InterPro" id="IPR015915">
    <property type="entry name" value="Kelch-typ_b-propeller"/>
</dbReference>
<dbReference type="Gene3D" id="2.120.10.80">
    <property type="entry name" value="Kelch-type beta propeller"/>
    <property type="match status" value="1"/>
</dbReference>
<organism evidence="1 2">
    <name type="scientific">Pachysolen tannophilus NRRL Y-2460</name>
    <dbReference type="NCBI Taxonomy" id="669874"/>
    <lineage>
        <taxon>Eukaryota</taxon>
        <taxon>Fungi</taxon>
        <taxon>Dikarya</taxon>
        <taxon>Ascomycota</taxon>
        <taxon>Saccharomycotina</taxon>
        <taxon>Pichiomycetes</taxon>
        <taxon>Pachysolenaceae</taxon>
        <taxon>Pachysolen</taxon>
    </lineage>
</organism>
<reference evidence="2" key="1">
    <citation type="submission" date="2016-05" db="EMBL/GenBank/DDBJ databases">
        <title>Comparative genomics of biotechnologically important yeasts.</title>
        <authorList>
            <consortium name="DOE Joint Genome Institute"/>
            <person name="Riley R."/>
            <person name="Haridas S."/>
            <person name="Wolfe K.H."/>
            <person name="Lopes M.R."/>
            <person name="Hittinger C.T."/>
            <person name="Goker M."/>
            <person name="Salamov A."/>
            <person name="Wisecaver J."/>
            <person name="Long T.M."/>
            <person name="Aerts A.L."/>
            <person name="Barry K."/>
            <person name="Choi C."/>
            <person name="Clum A."/>
            <person name="Coughlan A.Y."/>
            <person name="Deshpande S."/>
            <person name="Douglass A.P."/>
            <person name="Hanson S.J."/>
            <person name="Klenk H.-P."/>
            <person name="Labutti K."/>
            <person name="Lapidus A."/>
            <person name="Lindquist E."/>
            <person name="Lipzen A."/>
            <person name="Meier-Kolthoff J.P."/>
            <person name="Ohm R.A."/>
            <person name="Otillar R.P."/>
            <person name="Pangilinan J."/>
            <person name="Peng Y."/>
            <person name="Rokas A."/>
            <person name="Rosa C.A."/>
            <person name="Scheuner C."/>
            <person name="Sibirny A.A."/>
            <person name="Slot J.C."/>
            <person name="Stielow J.B."/>
            <person name="Sun H."/>
            <person name="Kurtzman C.P."/>
            <person name="Blackwell M."/>
            <person name="Grigoriev I.V."/>
            <person name="Jeffries T.W."/>
        </authorList>
    </citation>
    <scope>NUCLEOTIDE SEQUENCE [LARGE SCALE GENOMIC DNA]</scope>
    <source>
        <strain evidence="2">NRRL Y-2460</strain>
    </source>
</reference>
<gene>
    <name evidence="1" type="ORF">PACTADRAFT_48144</name>
</gene>
<dbReference type="Proteomes" id="UP000094236">
    <property type="component" value="Unassembled WGS sequence"/>
</dbReference>
<accession>A0A1E4U2Y3</accession>
<dbReference type="InterPro" id="IPR052588">
    <property type="entry name" value="Kelch_domain_protein"/>
</dbReference>
<dbReference type="EMBL" id="KV454011">
    <property type="protein sequence ID" value="ODV98366.1"/>
    <property type="molecule type" value="Genomic_DNA"/>
</dbReference>
<dbReference type="PANTHER" id="PTHR46063:SF1">
    <property type="entry name" value="KELCH DOMAIN-CONTAINING PROTEIN 4"/>
    <property type="match status" value="1"/>
</dbReference>
<evidence type="ECO:0000313" key="1">
    <source>
        <dbReference type="EMBL" id="ODV98366.1"/>
    </source>
</evidence>
<keyword evidence="2" id="KW-1185">Reference proteome</keyword>
<dbReference type="Pfam" id="PF24681">
    <property type="entry name" value="Kelch_KLHDC2_KLHL20_DRC7"/>
    <property type="match status" value="1"/>
</dbReference>
<dbReference type="SUPFAM" id="SSF117281">
    <property type="entry name" value="Kelch motif"/>
    <property type="match status" value="1"/>
</dbReference>
<feature type="non-terminal residue" evidence="1">
    <location>
        <position position="365"/>
    </location>
</feature>
<dbReference type="STRING" id="669874.A0A1E4U2Y3"/>
<proteinExistence type="predicted"/>
<dbReference type="AlphaFoldDB" id="A0A1E4U2Y3"/>
<dbReference type="OrthoDB" id="4447at2759"/>
<evidence type="ECO:0000313" key="2">
    <source>
        <dbReference type="Proteomes" id="UP000094236"/>
    </source>
</evidence>